<feature type="transmembrane region" description="Helical" evidence="1">
    <location>
        <begin position="25"/>
        <end position="47"/>
    </location>
</feature>
<evidence type="ECO:0008006" key="4">
    <source>
        <dbReference type="Google" id="ProtNLM"/>
    </source>
</evidence>
<dbReference type="RefSeq" id="WP_227424284.1">
    <property type="nucleotide sequence ID" value="NZ_CP071868.1"/>
</dbReference>
<keyword evidence="1" id="KW-1133">Transmembrane helix</keyword>
<name>A0A8A4ZG44_9MICO</name>
<dbReference type="EMBL" id="CP071868">
    <property type="protein sequence ID" value="QTE29969.1"/>
    <property type="molecule type" value="Genomic_DNA"/>
</dbReference>
<dbReference type="KEGG" id="psic:J4E96_02780"/>
<evidence type="ECO:0000256" key="1">
    <source>
        <dbReference type="SAM" id="Phobius"/>
    </source>
</evidence>
<protein>
    <recommendedName>
        <fullName evidence="4">DUF3592 domain-containing protein</fullName>
    </recommendedName>
</protein>
<reference evidence="2" key="1">
    <citation type="submission" date="2021-03" db="EMBL/GenBank/DDBJ databases">
        <title>Pengzhenrongella sicca gen. nov., sp. nov., a new member of suborder Micrococcineae isolated from High-Arctic tundra soil.</title>
        <authorList>
            <person name="Peng F."/>
        </authorList>
    </citation>
    <scope>NUCLEOTIDE SEQUENCE</scope>
    <source>
        <strain evidence="2">LRZ-2</strain>
    </source>
</reference>
<dbReference type="AlphaFoldDB" id="A0A8A4ZG44"/>
<keyword evidence="1" id="KW-0812">Transmembrane</keyword>
<evidence type="ECO:0000313" key="3">
    <source>
        <dbReference type="Proteomes" id="UP000663937"/>
    </source>
</evidence>
<dbReference type="Proteomes" id="UP000663937">
    <property type="component" value="Chromosome"/>
</dbReference>
<proteinExistence type="predicted"/>
<organism evidence="2 3">
    <name type="scientific">Pengzhenrongella sicca</name>
    <dbReference type="NCBI Taxonomy" id="2819238"/>
    <lineage>
        <taxon>Bacteria</taxon>
        <taxon>Bacillati</taxon>
        <taxon>Actinomycetota</taxon>
        <taxon>Actinomycetes</taxon>
        <taxon>Micrococcales</taxon>
        <taxon>Pengzhenrongella</taxon>
    </lineage>
</organism>
<evidence type="ECO:0000313" key="2">
    <source>
        <dbReference type="EMBL" id="QTE29969.1"/>
    </source>
</evidence>
<keyword evidence="3" id="KW-1185">Reference proteome</keyword>
<accession>A0A8A4ZG44</accession>
<gene>
    <name evidence="2" type="ORF">J4E96_02780</name>
</gene>
<keyword evidence="1" id="KW-0472">Membrane</keyword>
<sequence>MTGTAVTSVPTTASGPTTIDDLGPVGIGLVIAVLVLFALASLAVFAYKWRGRRVYTHGLRGQAAIAEVRQMSTWQRYSVTSPPTESVVVATAAMPRGVSTDQAFPRGTFAPGQIVPVVQRPGDSSRLYVDVPGQAPSVSEVYRYLAVAVGAVAGIAYAASTL</sequence>